<reference evidence="8 9" key="1">
    <citation type="submission" date="2016-07" db="EMBL/GenBank/DDBJ databases">
        <title>Pervasive Adenine N6-methylation of Active Genes in Fungi.</title>
        <authorList>
            <consortium name="DOE Joint Genome Institute"/>
            <person name="Mondo S.J."/>
            <person name="Dannebaum R.O."/>
            <person name="Kuo R.C."/>
            <person name="Labutti K."/>
            <person name="Haridas S."/>
            <person name="Kuo A."/>
            <person name="Salamov A."/>
            <person name="Ahrendt S.R."/>
            <person name="Lipzen A."/>
            <person name="Sullivan W."/>
            <person name="Andreopoulos W.B."/>
            <person name="Clum A."/>
            <person name="Lindquist E."/>
            <person name="Daum C."/>
            <person name="Ramamoorthy G.K."/>
            <person name="Gryganskyi A."/>
            <person name="Culley D."/>
            <person name="Magnuson J.K."/>
            <person name="James T.Y."/>
            <person name="O'Malley M.A."/>
            <person name="Stajich J.E."/>
            <person name="Spatafora J.W."/>
            <person name="Visel A."/>
            <person name="Grigoriev I.V."/>
        </authorList>
    </citation>
    <scope>NUCLEOTIDE SEQUENCE [LARGE SCALE GENOMIC DNA]</scope>
    <source>
        <strain evidence="8 9">NRRL 2496</strain>
    </source>
</reference>
<dbReference type="InterPro" id="IPR045520">
    <property type="entry name" value="GPAT/DHAPAT_C"/>
</dbReference>
<feature type="compositionally biased region" description="Basic and acidic residues" evidence="6">
    <location>
        <begin position="21"/>
        <end position="35"/>
    </location>
</feature>
<dbReference type="AlphaFoldDB" id="A0A1X2HLW7"/>
<name>A0A1X2HLW7_SYNRA</name>
<dbReference type="SMART" id="SM00563">
    <property type="entry name" value="PlsC"/>
    <property type="match status" value="1"/>
</dbReference>
<evidence type="ECO:0000256" key="6">
    <source>
        <dbReference type="SAM" id="MobiDB-lite"/>
    </source>
</evidence>
<evidence type="ECO:0000313" key="9">
    <source>
        <dbReference type="Proteomes" id="UP000242180"/>
    </source>
</evidence>
<keyword evidence="9" id="KW-1185">Reference proteome</keyword>
<dbReference type="GO" id="GO:0019432">
    <property type="term" value="P:triglyceride biosynthetic process"/>
    <property type="evidence" value="ECO:0007669"/>
    <property type="project" value="TreeGrafter"/>
</dbReference>
<proteinExistence type="inferred from homology"/>
<evidence type="ECO:0000256" key="1">
    <source>
        <dbReference type="ARBA" id="ARBA00004184"/>
    </source>
</evidence>
<dbReference type="Pfam" id="PF01553">
    <property type="entry name" value="Acyltransferase"/>
    <property type="match status" value="1"/>
</dbReference>
<evidence type="ECO:0000259" key="7">
    <source>
        <dbReference type="SMART" id="SM00563"/>
    </source>
</evidence>
<evidence type="ECO:0000256" key="4">
    <source>
        <dbReference type="ARBA" id="ARBA00023136"/>
    </source>
</evidence>
<sequence>MTNNKTEDRLKALVEEYRKAGLSSETHESGDRGIDDFDSVSDGEHRNLTEREPRRMREDPVAFMLNLSLHYRGTGWRGYKNYIGNKILYPGFSDNMKNMVLNSRSVQGVIHDLADSQAAQLQAVQKINNNKNLSDEERAKRIAKQKKMLRKELEVVAKGIADKCVAAMDDPRLVRFFAFTVNNILVRLYHQGIHIKESQWVELKRVALMAQQKKESLILLPCHKSHIDYLVVSYIFFRLGIQIPHIVAGDNLDMPIVGKILKGCGAFFIKREWGGNGLYKAIMEEYVATLLSEGMNFECFVEGTRSRLGKLLTPRLGIIKIILDAFVDDRFSDAHIVPISLGYDKIIETSTYANELLGNPKEKESLWGLITNTRLLQLKWGRVDVRVGKPYSLKGWLEDQLRLRGPMDLTDTTQKSILLKSLGYRVLSDINAISVVMPSALVGTVILTLRGRGVGRSELIRRVDWLTRIINKKGGQVAEFHGMSTGVVVDRTVQIHKDLIGEHKIKDMLEPTFYGINPFELSYYRNQVIHLFLEEAIVCVALYTAVKLGGSKTDQRMRYTDLLEEISFLSSLLKLDMIYKPGGVENNTKRTVSWLAENHVIELSEDGWVGLSDTERECGRENYDFLCFLIWPFVESYWLAAVSLFSLTPSRRSADLAGSFWVESKLFANRTQALGKTLYYQGDLSYLEAVNKETLSNAFTRYQEQGIMMSRRHATPKPWSEVALSPDYVPERVDGVLSPHGRLWALMERIGKFRMEGKNRRDSATVSTRVLRLAELLSEENAVPSNNQKTLLKKVSQDKSKL</sequence>
<keyword evidence="4" id="KW-0472">Membrane</keyword>
<dbReference type="SUPFAM" id="SSF69593">
    <property type="entry name" value="Glycerol-3-phosphate (1)-acyltransferase"/>
    <property type="match status" value="1"/>
</dbReference>
<comment type="subcellular location">
    <subcellularLocation>
        <location evidence="1">Endomembrane system</location>
        <topology evidence="1">Peripheral membrane protein</topology>
    </subcellularLocation>
</comment>
<dbReference type="GO" id="GO:0004366">
    <property type="term" value="F:glycerol-3-phosphate O-acyltransferase activity"/>
    <property type="evidence" value="ECO:0007669"/>
    <property type="project" value="TreeGrafter"/>
</dbReference>
<dbReference type="InterPro" id="IPR041728">
    <property type="entry name" value="GPAT/DHAPAT_LPLAT"/>
</dbReference>
<dbReference type="InterPro" id="IPR022284">
    <property type="entry name" value="GPAT/DHAPAT"/>
</dbReference>
<dbReference type="GO" id="GO:0006631">
    <property type="term" value="P:fatty acid metabolic process"/>
    <property type="evidence" value="ECO:0007669"/>
    <property type="project" value="TreeGrafter"/>
</dbReference>
<feature type="domain" description="Phospholipid/glycerol acyltransferase" evidence="7">
    <location>
        <begin position="217"/>
        <end position="344"/>
    </location>
</feature>
<keyword evidence="5" id="KW-0012">Acyltransferase</keyword>
<dbReference type="Proteomes" id="UP000242180">
    <property type="component" value="Unassembled WGS sequence"/>
</dbReference>
<organism evidence="8 9">
    <name type="scientific">Syncephalastrum racemosum</name>
    <name type="common">Filamentous fungus</name>
    <dbReference type="NCBI Taxonomy" id="13706"/>
    <lineage>
        <taxon>Eukaryota</taxon>
        <taxon>Fungi</taxon>
        <taxon>Fungi incertae sedis</taxon>
        <taxon>Mucoromycota</taxon>
        <taxon>Mucoromycotina</taxon>
        <taxon>Mucoromycetes</taxon>
        <taxon>Mucorales</taxon>
        <taxon>Syncephalastraceae</taxon>
        <taxon>Syncephalastrum</taxon>
    </lineage>
</organism>
<feature type="compositionally biased region" description="Basic and acidic residues" evidence="6">
    <location>
        <begin position="42"/>
        <end position="54"/>
    </location>
</feature>
<dbReference type="GO" id="GO:0006072">
    <property type="term" value="P:glycerol-3-phosphate metabolic process"/>
    <property type="evidence" value="ECO:0007669"/>
    <property type="project" value="TreeGrafter"/>
</dbReference>
<dbReference type="InParanoid" id="A0A1X2HLW7"/>
<dbReference type="OrthoDB" id="10255570at2759"/>
<keyword evidence="3" id="KW-0808">Transferase</keyword>
<accession>A0A1X2HLW7</accession>
<feature type="region of interest" description="Disordered" evidence="6">
    <location>
        <begin position="21"/>
        <end position="54"/>
    </location>
</feature>
<dbReference type="EMBL" id="MCGN01000002">
    <property type="protein sequence ID" value="ORZ00383.1"/>
    <property type="molecule type" value="Genomic_DNA"/>
</dbReference>
<evidence type="ECO:0000256" key="5">
    <source>
        <dbReference type="ARBA" id="ARBA00023315"/>
    </source>
</evidence>
<evidence type="ECO:0000256" key="2">
    <source>
        <dbReference type="ARBA" id="ARBA00007937"/>
    </source>
</evidence>
<dbReference type="GO" id="GO:0008654">
    <property type="term" value="P:phospholipid biosynthetic process"/>
    <property type="evidence" value="ECO:0007669"/>
    <property type="project" value="TreeGrafter"/>
</dbReference>
<evidence type="ECO:0000313" key="8">
    <source>
        <dbReference type="EMBL" id="ORZ00383.1"/>
    </source>
</evidence>
<dbReference type="GO" id="GO:0012505">
    <property type="term" value="C:endomembrane system"/>
    <property type="evidence" value="ECO:0007669"/>
    <property type="project" value="UniProtKB-SubCell"/>
</dbReference>
<dbReference type="STRING" id="13706.A0A1X2HLW7"/>
<dbReference type="InterPro" id="IPR002123">
    <property type="entry name" value="Plipid/glycerol_acylTrfase"/>
</dbReference>
<gene>
    <name evidence="8" type="ORF">BCR43DRAFT_555726</name>
</gene>
<comment type="caution">
    <text evidence="8">The sequence shown here is derived from an EMBL/GenBank/DDBJ whole genome shotgun (WGS) entry which is preliminary data.</text>
</comment>
<dbReference type="CDD" id="cd07993">
    <property type="entry name" value="LPLAT_DHAPAT-like"/>
    <property type="match status" value="1"/>
</dbReference>
<evidence type="ECO:0000256" key="3">
    <source>
        <dbReference type="ARBA" id="ARBA00022679"/>
    </source>
</evidence>
<dbReference type="PANTHER" id="PTHR12563:SF17">
    <property type="entry name" value="DIHYDROXYACETONE PHOSPHATE ACYLTRANSFERASE"/>
    <property type="match status" value="1"/>
</dbReference>
<dbReference type="GO" id="GO:0031966">
    <property type="term" value="C:mitochondrial membrane"/>
    <property type="evidence" value="ECO:0007669"/>
    <property type="project" value="TreeGrafter"/>
</dbReference>
<comment type="similarity">
    <text evidence="2">Belongs to the GPAT/DAPAT family.</text>
</comment>
<dbReference type="Pfam" id="PF19277">
    <property type="entry name" value="GPAT_C"/>
    <property type="match status" value="1"/>
</dbReference>
<dbReference type="PANTHER" id="PTHR12563">
    <property type="entry name" value="GLYCEROL-3-PHOSPHATE ACYLTRANSFERASE"/>
    <property type="match status" value="1"/>
</dbReference>
<dbReference type="OMA" id="ENMICKM"/>
<protein>
    <recommendedName>
        <fullName evidence="7">Phospholipid/glycerol acyltransferase domain-containing protein</fullName>
    </recommendedName>
</protein>